<protein>
    <submittedName>
        <fullName evidence="1">Uncharacterized protein</fullName>
    </submittedName>
</protein>
<organism evidence="1">
    <name type="scientific">Oryza barthii</name>
    <dbReference type="NCBI Taxonomy" id="65489"/>
    <lineage>
        <taxon>Eukaryota</taxon>
        <taxon>Viridiplantae</taxon>
        <taxon>Streptophyta</taxon>
        <taxon>Embryophyta</taxon>
        <taxon>Tracheophyta</taxon>
        <taxon>Spermatophyta</taxon>
        <taxon>Magnoliopsida</taxon>
        <taxon>Liliopsida</taxon>
        <taxon>Poales</taxon>
        <taxon>Poaceae</taxon>
        <taxon>BOP clade</taxon>
        <taxon>Oryzoideae</taxon>
        <taxon>Oryzeae</taxon>
        <taxon>Oryzinae</taxon>
        <taxon>Oryza</taxon>
    </lineage>
</organism>
<dbReference type="Gramene" id="OBART03G22770.1">
    <property type="protein sequence ID" value="OBART03G22770.1"/>
    <property type="gene ID" value="OBART03G22770"/>
</dbReference>
<dbReference type="PaxDb" id="65489-OBART03G22770.1"/>
<name>A0A0D3FK97_9ORYZ</name>
<reference evidence="1" key="2">
    <citation type="submission" date="2015-03" db="UniProtKB">
        <authorList>
            <consortium name="EnsemblPlants"/>
        </authorList>
    </citation>
    <scope>IDENTIFICATION</scope>
</reference>
<keyword evidence="2" id="KW-1185">Reference proteome</keyword>
<proteinExistence type="predicted"/>
<dbReference type="HOGENOM" id="CLU_2691629_0_0_1"/>
<reference evidence="1" key="1">
    <citation type="journal article" date="2009" name="Rice">
        <title>De Novo Next Generation Sequencing of Plant Genomes.</title>
        <authorList>
            <person name="Rounsley S."/>
            <person name="Marri P.R."/>
            <person name="Yu Y."/>
            <person name="He R."/>
            <person name="Sisneros N."/>
            <person name="Goicoechea J.L."/>
            <person name="Lee S.J."/>
            <person name="Angelova A."/>
            <person name="Kudrna D."/>
            <person name="Luo M."/>
            <person name="Affourtit J."/>
            <person name="Desany B."/>
            <person name="Knight J."/>
            <person name="Niazi F."/>
            <person name="Egholm M."/>
            <person name="Wing R.A."/>
        </authorList>
    </citation>
    <scope>NUCLEOTIDE SEQUENCE [LARGE SCALE GENOMIC DNA]</scope>
    <source>
        <strain evidence="1">cv. IRGC 105608</strain>
    </source>
</reference>
<dbReference type="AlphaFoldDB" id="A0A0D3FK97"/>
<sequence length="74" mass="7583">MAPGAHAPMVLVVVLLLRPHHPCRLRRRAARVAQPIGDGGAALRLAADVVPAPAAPPVLVLLLASGTEAAGMRK</sequence>
<dbReference type="Proteomes" id="UP000026960">
    <property type="component" value="Chromosome 3"/>
</dbReference>
<dbReference type="EnsemblPlants" id="OBART03G22770.1">
    <property type="protein sequence ID" value="OBART03G22770.1"/>
    <property type="gene ID" value="OBART03G22770"/>
</dbReference>
<evidence type="ECO:0000313" key="2">
    <source>
        <dbReference type="Proteomes" id="UP000026960"/>
    </source>
</evidence>
<accession>A0A0D3FK97</accession>
<evidence type="ECO:0000313" key="1">
    <source>
        <dbReference type="EnsemblPlants" id="OBART03G22770.1"/>
    </source>
</evidence>